<evidence type="ECO:0000256" key="5">
    <source>
        <dbReference type="ARBA" id="ARBA00022723"/>
    </source>
</evidence>
<evidence type="ECO:0000313" key="10">
    <source>
        <dbReference type="EMBL" id="VAW60204.1"/>
    </source>
</evidence>
<dbReference type="PIRSF" id="PIRSF005572">
    <property type="entry name" value="NifS"/>
    <property type="match status" value="1"/>
</dbReference>
<protein>
    <recommendedName>
        <fullName evidence="3">cysteine desulfurase</fullName>
        <ecNumber evidence="3">2.8.1.7</ecNumber>
    </recommendedName>
</protein>
<evidence type="ECO:0000256" key="2">
    <source>
        <dbReference type="ARBA" id="ARBA00006490"/>
    </source>
</evidence>
<dbReference type="InterPro" id="IPR020578">
    <property type="entry name" value="Aminotrans_V_PyrdxlP_BS"/>
</dbReference>
<dbReference type="InterPro" id="IPR015421">
    <property type="entry name" value="PyrdxlP-dep_Trfase_major"/>
</dbReference>
<keyword evidence="6" id="KW-0663">Pyridoxal phosphate</keyword>
<evidence type="ECO:0000256" key="7">
    <source>
        <dbReference type="ARBA" id="ARBA00023004"/>
    </source>
</evidence>
<comment type="similarity">
    <text evidence="2">Belongs to the class-V pyridoxal-phosphate-dependent aminotransferase family. NifS/IscS subfamily.</text>
</comment>
<keyword evidence="7" id="KW-0408">Iron</keyword>
<keyword evidence="4 10" id="KW-0808">Transferase</keyword>
<dbReference type="PANTHER" id="PTHR11601">
    <property type="entry name" value="CYSTEINE DESULFURYLASE FAMILY MEMBER"/>
    <property type="match status" value="1"/>
</dbReference>
<dbReference type="PROSITE" id="PS00595">
    <property type="entry name" value="AA_TRANSFER_CLASS_5"/>
    <property type="match status" value="1"/>
</dbReference>
<dbReference type="GO" id="GO:0046872">
    <property type="term" value="F:metal ion binding"/>
    <property type="evidence" value="ECO:0007669"/>
    <property type="project" value="UniProtKB-KW"/>
</dbReference>
<dbReference type="InterPro" id="IPR000192">
    <property type="entry name" value="Aminotrans_V_dom"/>
</dbReference>
<feature type="domain" description="Aminotransferase class V" evidence="9">
    <location>
        <begin position="3"/>
        <end position="364"/>
    </location>
</feature>
<evidence type="ECO:0000256" key="1">
    <source>
        <dbReference type="ARBA" id="ARBA00001933"/>
    </source>
</evidence>
<name>A0A3B0XVI5_9ZZZZ</name>
<sequence>MPVYLDHNATTPLSAAVVEAMMPYMTGVYGNPSSVHRYGRTTRDAIELARQQVAQLTGAQASQVIFTSGGTEANNLALKGVLDSLPVSAFAVSAIEHNSVLEPARLLHRRGWQMDVIGANGAGVITVESLKACLSEGTKFVSIMSANNETGALQDIVSLCKTARAMDSDRVFHTDACQMAGKLPVDFAHLGVDLLSLSSHKLYGPQGAGALVAKRNIDLSAQMLGGGQEKQKRSGTENIAALVGFGAAAEQAAEKMQQRQLAAQVLQKALIERLKVFGGIEIFSIAAPRLPNTVQFSLQGIEGEALLMLLDKKGFAVSSGSACDSAHTEPSHVLLAMSVAAETARGAIRVSFGEQNTNEDVSRFIESLNDIRQQFN</sequence>
<dbReference type="PANTHER" id="PTHR11601:SF34">
    <property type="entry name" value="CYSTEINE DESULFURASE"/>
    <property type="match status" value="1"/>
</dbReference>
<organism evidence="10">
    <name type="scientific">hydrothermal vent metagenome</name>
    <dbReference type="NCBI Taxonomy" id="652676"/>
    <lineage>
        <taxon>unclassified sequences</taxon>
        <taxon>metagenomes</taxon>
        <taxon>ecological metagenomes</taxon>
    </lineage>
</organism>
<dbReference type="SUPFAM" id="SSF53383">
    <property type="entry name" value="PLP-dependent transferases"/>
    <property type="match status" value="1"/>
</dbReference>
<dbReference type="AlphaFoldDB" id="A0A3B0XVI5"/>
<dbReference type="Gene3D" id="3.90.1150.10">
    <property type="entry name" value="Aspartate Aminotransferase, domain 1"/>
    <property type="match status" value="1"/>
</dbReference>
<proteinExistence type="inferred from homology"/>
<evidence type="ECO:0000256" key="3">
    <source>
        <dbReference type="ARBA" id="ARBA00012239"/>
    </source>
</evidence>
<keyword evidence="5" id="KW-0479">Metal-binding</keyword>
<dbReference type="GO" id="GO:0051536">
    <property type="term" value="F:iron-sulfur cluster binding"/>
    <property type="evidence" value="ECO:0007669"/>
    <property type="project" value="UniProtKB-KW"/>
</dbReference>
<reference evidence="10" key="1">
    <citation type="submission" date="2018-06" db="EMBL/GenBank/DDBJ databases">
        <authorList>
            <person name="Zhirakovskaya E."/>
        </authorList>
    </citation>
    <scope>NUCLEOTIDE SEQUENCE</scope>
</reference>
<gene>
    <name evidence="10" type="ORF">MNBD_GAMMA11-2745</name>
</gene>
<evidence type="ECO:0000256" key="4">
    <source>
        <dbReference type="ARBA" id="ARBA00022679"/>
    </source>
</evidence>
<dbReference type="EMBL" id="UOFG01000115">
    <property type="protein sequence ID" value="VAW60204.1"/>
    <property type="molecule type" value="Genomic_DNA"/>
</dbReference>
<dbReference type="InterPro" id="IPR015422">
    <property type="entry name" value="PyrdxlP-dep_Trfase_small"/>
</dbReference>
<dbReference type="InterPro" id="IPR015424">
    <property type="entry name" value="PyrdxlP-dep_Trfase"/>
</dbReference>
<dbReference type="Gene3D" id="3.40.640.10">
    <property type="entry name" value="Type I PLP-dependent aspartate aminotransferase-like (Major domain)"/>
    <property type="match status" value="1"/>
</dbReference>
<dbReference type="EC" id="2.8.1.7" evidence="3"/>
<comment type="cofactor">
    <cofactor evidence="1">
        <name>pyridoxal 5'-phosphate</name>
        <dbReference type="ChEBI" id="CHEBI:597326"/>
    </cofactor>
</comment>
<dbReference type="InterPro" id="IPR016454">
    <property type="entry name" value="Cysteine_dSase"/>
</dbReference>
<keyword evidence="8" id="KW-0411">Iron-sulfur</keyword>
<dbReference type="GO" id="GO:0031071">
    <property type="term" value="F:cysteine desulfurase activity"/>
    <property type="evidence" value="ECO:0007669"/>
    <property type="project" value="UniProtKB-EC"/>
</dbReference>
<dbReference type="Pfam" id="PF00266">
    <property type="entry name" value="Aminotran_5"/>
    <property type="match status" value="1"/>
</dbReference>
<evidence type="ECO:0000256" key="8">
    <source>
        <dbReference type="ARBA" id="ARBA00023014"/>
    </source>
</evidence>
<dbReference type="Gene3D" id="1.10.260.50">
    <property type="match status" value="1"/>
</dbReference>
<evidence type="ECO:0000259" key="9">
    <source>
        <dbReference type="Pfam" id="PF00266"/>
    </source>
</evidence>
<evidence type="ECO:0000256" key="6">
    <source>
        <dbReference type="ARBA" id="ARBA00022898"/>
    </source>
</evidence>
<accession>A0A3B0XVI5</accession>